<evidence type="ECO:0000256" key="3">
    <source>
        <dbReference type="ARBA" id="ARBA00022729"/>
    </source>
</evidence>
<name>A0A9E8ZCQ1_9CYAN</name>
<dbReference type="PANTHER" id="PTHR43649">
    <property type="entry name" value="ARABINOSE-BINDING PROTEIN-RELATED"/>
    <property type="match status" value="1"/>
</dbReference>
<dbReference type="PANTHER" id="PTHR43649:SF34">
    <property type="entry name" value="ABC TRANSPORTER PERIPLASMIC-BINDING PROTEIN YCJN-RELATED"/>
    <property type="match status" value="1"/>
</dbReference>
<keyword evidence="6" id="KW-1185">Reference proteome</keyword>
<dbReference type="CDD" id="cd14750">
    <property type="entry name" value="PBP2_TMBP"/>
    <property type="match status" value="1"/>
</dbReference>
<dbReference type="Proteomes" id="UP001163152">
    <property type="component" value="Chromosome"/>
</dbReference>
<proteinExistence type="inferred from homology"/>
<feature type="transmembrane region" description="Helical" evidence="4">
    <location>
        <begin position="21"/>
        <end position="43"/>
    </location>
</feature>
<evidence type="ECO:0000256" key="4">
    <source>
        <dbReference type="SAM" id="Phobius"/>
    </source>
</evidence>
<evidence type="ECO:0000256" key="2">
    <source>
        <dbReference type="ARBA" id="ARBA00022448"/>
    </source>
</evidence>
<dbReference type="EMBL" id="CP113797">
    <property type="protein sequence ID" value="WAL58988.1"/>
    <property type="molecule type" value="Genomic_DNA"/>
</dbReference>
<comment type="similarity">
    <text evidence="1">Belongs to the bacterial solute-binding protein 1 family.</text>
</comment>
<protein>
    <submittedName>
        <fullName evidence="5">ABC transporter substrate-binding protein</fullName>
    </submittedName>
</protein>
<dbReference type="KEGG" id="tsin:OXH18_17655"/>
<sequence length="442" mass="48682">MNVNLLIHRLKRLLLSRLPSRLWLVLTGIGVALSIVFYAAIAFSQQPVVLSMLMPALDAASARVVVEEFEAQNPNIRLNLVEGPAASNLIEDLYTSSFLLGDSPYDLVVMDVVWLPKFAAAGWLVDMTDQIPESELADFLPADLEGGRYQGRLYRLPFRTDVGLLYYRTDLLEQAGLQPPETFDDLLTASRTIQEAGEAQWGYVWQGRQYEGLVAMFVEVLSGAGGFWVNPETLEVGLDRPETLKAIEFLRNTVAQGVSPPGVTTYQEDEARRLFQSGNVVFMRNWPYAYPLGNEDGSAIQGRFDIRPMVHAPGQDGAGCLGGWGLGISHTTPHPEEALQVVRFFAGPQGQKLTALANGHLPTIRSLYNDPEIVAQYPYYPDLLEVLERGVLRPPVAQYAQASDILQRYLSAALTGRMNPEAAMKSAADETRRLLEAGAAAS</sequence>
<keyword evidence="2" id="KW-0813">Transport</keyword>
<dbReference type="RefSeq" id="WP_268608466.1">
    <property type="nucleotide sequence ID" value="NZ_CP113797.1"/>
</dbReference>
<dbReference type="Pfam" id="PF01547">
    <property type="entry name" value="SBP_bac_1"/>
    <property type="match status" value="1"/>
</dbReference>
<dbReference type="Gene3D" id="3.40.190.10">
    <property type="entry name" value="Periplasmic binding protein-like II"/>
    <property type="match status" value="2"/>
</dbReference>
<keyword evidence="4" id="KW-0812">Transmembrane</keyword>
<evidence type="ECO:0000313" key="5">
    <source>
        <dbReference type="EMBL" id="WAL58988.1"/>
    </source>
</evidence>
<dbReference type="AlphaFoldDB" id="A0A9E8ZCQ1"/>
<gene>
    <name evidence="5" type="ORF">OXH18_17655</name>
</gene>
<keyword evidence="4" id="KW-0472">Membrane</keyword>
<evidence type="ECO:0000313" key="6">
    <source>
        <dbReference type="Proteomes" id="UP001163152"/>
    </source>
</evidence>
<keyword evidence="3" id="KW-0732">Signal</keyword>
<reference evidence="5" key="1">
    <citation type="submission" date="2022-12" db="EMBL/GenBank/DDBJ databases">
        <title>Polyphasic identification of a Novel Hot-Spring Cyanobacterium Ocullathermofonsia sinensis gen nov. sp. nov. and Genomic Insights on its Adaptations to the Thermal Habitat.</title>
        <authorList>
            <person name="Daroch M."/>
            <person name="Tang J."/>
            <person name="Jiang Y."/>
        </authorList>
    </citation>
    <scope>NUCLEOTIDE SEQUENCE</scope>
    <source>
        <strain evidence="5">PKUAC-SCTA174</strain>
    </source>
</reference>
<evidence type="ECO:0000256" key="1">
    <source>
        <dbReference type="ARBA" id="ARBA00008520"/>
    </source>
</evidence>
<keyword evidence="4" id="KW-1133">Transmembrane helix</keyword>
<dbReference type="SUPFAM" id="SSF53850">
    <property type="entry name" value="Periplasmic binding protein-like II"/>
    <property type="match status" value="1"/>
</dbReference>
<organism evidence="5 6">
    <name type="scientific">Thermocoleostomius sinensis A174</name>
    <dbReference type="NCBI Taxonomy" id="2016057"/>
    <lineage>
        <taxon>Bacteria</taxon>
        <taxon>Bacillati</taxon>
        <taxon>Cyanobacteriota</taxon>
        <taxon>Cyanophyceae</taxon>
        <taxon>Oculatellales</taxon>
        <taxon>Oculatellaceae</taxon>
        <taxon>Thermocoleostomius</taxon>
    </lineage>
</organism>
<dbReference type="InterPro" id="IPR006059">
    <property type="entry name" value="SBP"/>
</dbReference>
<dbReference type="InterPro" id="IPR050490">
    <property type="entry name" value="Bact_solute-bd_prot1"/>
</dbReference>
<accession>A0A9E8ZCQ1</accession>